<evidence type="ECO:0000259" key="2">
    <source>
        <dbReference type="Pfam" id="PF18942"/>
    </source>
</evidence>
<evidence type="ECO:0000256" key="1">
    <source>
        <dbReference type="SAM" id="SignalP"/>
    </source>
</evidence>
<keyword evidence="1" id="KW-0732">Signal</keyword>
<dbReference type="EMBL" id="JAEHJZ010000004">
    <property type="protein sequence ID" value="MBJ7879446.1"/>
    <property type="molecule type" value="Genomic_DNA"/>
</dbReference>
<dbReference type="NCBIfam" id="NF038128">
    <property type="entry name" value="choice_anch_J"/>
    <property type="match status" value="1"/>
</dbReference>
<dbReference type="Proteomes" id="UP000662373">
    <property type="component" value="Unassembled WGS sequence"/>
</dbReference>
<accession>A0A934KQ78</accession>
<dbReference type="RefSeq" id="WP_199596899.1">
    <property type="nucleotide sequence ID" value="NZ_JAEHJZ010000004.1"/>
</dbReference>
<organism evidence="3 4">
    <name type="scientific">Gelidibacter salicanalis</name>
    <dbReference type="NCBI Taxonomy" id="291193"/>
    <lineage>
        <taxon>Bacteria</taxon>
        <taxon>Pseudomonadati</taxon>
        <taxon>Bacteroidota</taxon>
        <taxon>Flavobacteriia</taxon>
        <taxon>Flavobacteriales</taxon>
        <taxon>Flavobacteriaceae</taxon>
        <taxon>Gelidibacter</taxon>
    </lineage>
</organism>
<dbReference type="InterPro" id="IPR013320">
    <property type="entry name" value="ConA-like_dom_sf"/>
</dbReference>
<dbReference type="SUPFAM" id="SSF49899">
    <property type="entry name" value="Concanavalin A-like lectins/glucanases"/>
    <property type="match status" value="1"/>
</dbReference>
<comment type="caution">
    <text evidence="3">The sequence shown here is derived from an EMBL/GenBank/DDBJ whole genome shotgun (WGS) entry which is preliminary data.</text>
</comment>
<sequence length="474" mass="52047">MIKTLKLTAFLSGLAVLLTVISCVQDDDFSIPEGLGVEENKGLEALLASGATEISIPELKAKYTHNNSLPVLIDTNIFIKGVVSSSDKSGNFFKEIFIQNAPENPTVGIKLIANQVESNNQYNLGREVYINLKGLYIGEERVGNGVTTIGGSTQTNNFGTTVVRLTENQRTKNIFRTATTLELTPLELTFSQVNSSHIGIYAKFSGVEFVPNLEGKRYFDPVQDFDTLRQLQSCSGTIGYSNFILETSSYADFKDVLLPTGNGIISGVVSKTYDGSKLVVALNTLSDVVMTNSRCTPLGLENFSTLFKEDFESAKHNTNLNFKGWTNFAEAGTTKWREKNIEGNGYTEFGTFGTRSPVNIAWLITPRFNMDNNSNIYLNFRAAQHHLDSPNNSLEVLVSTNYNGTNVLTATWTPIEAAIPSQSNSWYEFVDSGLINLSLYKGTFHVAFKVTGSGTDTTMDGAYQIDDVLLLTSK</sequence>
<dbReference type="Pfam" id="PF18942">
    <property type="entry name" value="DUF5689"/>
    <property type="match status" value="1"/>
</dbReference>
<dbReference type="Gene3D" id="2.60.120.200">
    <property type="match status" value="1"/>
</dbReference>
<dbReference type="AlphaFoldDB" id="A0A934KQ78"/>
<evidence type="ECO:0000313" key="4">
    <source>
        <dbReference type="Proteomes" id="UP000662373"/>
    </source>
</evidence>
<feature type="domain" description="DUF5689" evidence="2">
    <location>
        <begin position="52"/>
        <end position="288"/>
    </location>
</feature>
<reference evidence="3 4" key="1">
    <citation type="submission" date="2020-09" db="EMBL/GenBank/DDBJ databases">
        <title>Draft genome of Gelidibacter salicanalis PAMC21136.</title>
        <authorList>
            <person name="Park H."/>
        </authorList>
    </citation>
    <scope>NUCLEOTIDE SEQUENCE [LARGE SCALE GENOMIC DNA]</scope>
    <source>
        <strain evidence="3 4">PAMC21136</strain>
    </source>
</reference>
<feature type="chain" id="PRO_5038033810" evidence="1">
    <location>
        <begin position="27"/>
        <end position="474"/>
    </location>
</feature>
<gene>
    <name evidence="3" type="ORF">JEM65_02080</name>
</gene>
<dbReference type="PROSITE" id="PS51257">
    <property type="entry name" value="PROKAR_LIPOPROTEIN"/>
    <property type="match status" value="1"/>
</dbReference>
<dbReference type="GO" id="GO:0004553">
    <property type="term" value="F:hydrolase activity, hydrolyzing O-glycosyl compounds"/>
    <property type="evidence" value="ECO:0007669"/>
    <property type="project" value="UniProtKB-ARBA"/>
</dbReference>
<dbReference type="InterPro" id="IPR043744">
    <property type="entry name" value="DUF5689"/>
</dbReference>
<dbReference type="GO" id="GO:0005975">
    <property type="term" value="P:carbohydrate metabolic process"/>
    <property type="evidence" value="ECO:0007669"/>
    <property type="project" value="UniProtKB-ARBA"/>
</dbReference>
<evidence type="ECO:0000313" key="3">
    <source>
        <dbReference type="EMBL" id="MBJ7879446.1"/>
    </source>
</evidence>
<name>A0A934KQ78_9FLAO</name>
<protein>
    <submittedName>
        <fullName evidence="3">Choice-of-anchor J domain-containing protein</fullName>
    </submittedName>
</protein>
<proteinExistence type="predicted"/>
<feature type="signal peptide" evidence="1">
    <location>
        <begin position="1"/>
        <end position="26"/>
    </location>
</feature>
<keyword evidence="4" id="KW-1185">Reference proteome</keyword>